<dbReference type="OrthoDB" id="2617999at2"/>
<evidence type="ECO:0000313" key="2">
    <source>
        <dbReference type="Proteomes" id="UP000000269"/>
    </source>
</evidence>
<organism evidence="1 2">
    <name type="scientific">Alkaliphilus oremlandii (strain OhILAs)</name>
    <name type="common">Clostridium oremlandii (strain OhILAs)</name>
    <dbReference type="NCBI Taxonomy" id="350688"/>
    <lineage>
        <taxon>Bacteria</taxon>
        <taxon>Bacillati</taxon>
        <taxon>Bacillota</taxon>
        <taxon>Clostridia</taxon>
        <taxon>Peptostreptococcales</taxon>
        <taxon>Natronincolaceae</taxon>
        <taxon>Alkaliphilus</taxon>
    </lineage>
</organism>
<dbReference type="HOGENOM" id="CLU_699488_0_0_9"/>
<sequence length="394" mass="45769">MSIPQFNKRGTLSKGIHQCNSSEFIDRFCYGEKTIRSKYKEVLEQLFAFSLSRGSKSIIIGGSFITSKEEPNDIDCMVVLPNEKCCTIQSNELLCVEGCEIDVLFIAESSKDTIYSFLNLFSKDKYDIEVGMIEIILDEEKDKSTWSDYEDYYSFENLLKAREAYIWRYVIRGVKEKKILVTIMNLKEYLLFNYHISPLVSAAGWIFAPYVYLGQNILEDYKQFKEYITELYYIYETEISVFADGLGTFLLGKYLKDDLKFQKASFDKIILSNALLSSNFDWIQEAGKVNLIINLKDISNKATISEKIDKTINQDPLFGTAYKTGFKNINSNIFETNYDYEGCMNYFKFQNSIFPMYHMSSVIKENIDKICWENISDILSKDVSLNEITYNSYK</sequence>
<name>A8MI33_ALKOO</name>
<reference evidence="2" key="1">
    <citation type="submission" date="2007-10" db="EMBL/GenBank/DDBJ databases">
        <title>Complete genome of Alkaliphilus oremlandii OhILAs.</title>
        <authorList>
            <person name="Copeland A."/>
            <person name="Lucas S."/>
            <person name="Lapidus A."/>
            <person name="Barry K."/>
            <person name="Detter J.C."/>
            <person name="Glavina del Rio T."/>
            <person name="Hammon N."/>
            <person name="Israni S."/>
            <person name="Dalin E."/>
            <person name="Tice H."/>
            <person name="Pitluck S."/>
            <person name="Chain P."/>
            <person name="Malfatti S."/>
            <person name="Shin M."/>
            <person name="Vergez L."/>
            <person name="Schmutz J."/>
            <person name="Larimer F."/>
            <person name="Land M."/>
            <person name="Hauser L."/>
            <person name="Kyrpides N."/>
            <person name="Mikhailova N."/>
            <person name="Stolz J.F."/>
            <person name="Dawson A."/>
            <person name="Fisher E."/>
            <person name="Crable B."/>
            <person name="Perera E."/>
            <person name="Lisak J."/>
            <person name="Ranganathan M."/>
            <person name="Basu P."/>
            <person name="Richardson P."/>
        </authorList>
    </citation>
    <scope>NUCLEOTIDE SEQUENCE [LARGE SCALE GENOMIC DNA]</scope>
    <source>
        <strain evidence="2">OhILAs</strain>
    </source>
</reference>
<dbReference type="EMBL" id="CP000853">
    <property type="protein sequence ID" value="ABW19465.1"/>
    <property type="molecule type" value="Genomic_DNA"/>
</dbReference>
<dbReference type="AlphaFoldDB" id="A8MI33"/>
<evidence type="ECO:0000313" key="1">
    <source>
        <dbReference type="EMBL" id="ABW19465.1"/>
    </source>
</evidence>
<accession>A8MI33</accession>
<keyword evidence="2" id="KW-1185">Reference proteome</keyword>
<gene>
    <name evidence="1" type="ordered locus">Clos_1925</name>
</gene>
<proteinExistence type="predicted"/>
<dbReference type="RefSeq" id="WP_012159777.1">
    <property type="nucleotide sequence ID" value="NC_009922.1"/>
</dbReference>
<dbReference type="Pfam" id="PF22014">
    <property type="entry name" value="DUF6932"/>
    <property type="match status" value="1"/>
</dbReference>
<dbReference type="KEGG" id="aoe:Clos_1925"/>
<dbReference type="Proteomes" id="UP000000269">
    <property type="component" value="Chromosome"/>
</dbReference>
<protein>
    <submittedName>
        <fullName evidence="1">Uncharacterized protein</fullName>
    </submittedName>
</protein>
<dbReference type="InterPro" id="IPR053860">
    <property type="entry name" value="DUF6932"/>
</dbReference>